<evidence type="ECO:0000313" key="1">
    <source>
        <dbReference type="EMBL" id="GAA6411171.1"/>
    </source>
</evidence>
<protein>
    <submittedName>
        <fullName evidence="1">Uncharacterized protein</fullName>
    </submittedName>
</protein>
<name>A0ABQ0BI81_9FIRM</name>
<reference evidence="1 2" key="1">
    <citation type="submission" date="2024-04" db="EMBL/GenBank/DDBJ databases">
        <title>Defined microbial consortia suppress multidrug-resistant proinflammatory Enterobacteriaceae via ecological control.</title>
        <authorList>
            <person name="Furuichi M."/>
            <person name="Kawaguchi T."/>
            <person name="Pust M."/>
            <person name="Yasuma K."/>
            <person name="Plichta D."/>
            <person name="Hasegawa N."/>
            <person name="Ohya T."/>
            <person name="Bhattarai S."/>
            <person name="Sasajima S."/>
            <person name="Aoto Y."/>
            <person name="Tuganbaev T."/>
            <person name="Yaginuma M."/>
            <person name="Ueda M."/>
            <person name="Okahashi N."/>
            <person name="Amafuji K."/>
            <person name="Kiridooshi Y."/>
            <person name="Sugita K."/>
            <person name="Strazar M."/>
            <person name="Skelly A."/>
            <person name="Suda W."/>
            <person name="Hattori M."/>
            <person name="Nakamoto N."/>
            <person name="Caballero S."/>
            <person name="Norman J."/>
            <person name="Olle B."/>
            <person name="Tanoue T."/>
            <person name="Arita M."/>
            <person name="Bucci V."/>
            <person name="Atarashi K."/>
            <person name="Xavier R."/>
            <person name="Honda K."/>
        </authorList>
    </citation>
    <scope>NUCLEOTIDE SEQUENCE [LARGE SCALE GENOMIC DNA]</scope>
    <source>
        <strain evidence="2">k04-0078-D8-1</strain>
    </source>
</reference>
<accession>A0ABQ0BI81</accession>
<evidence type="ECO:0000313" key="2">
    <source>
        <dbReference type="Proteomes" id="UP001600943"/>
    </source>
</evidence>
<proteinExistence type="predicted"/>
<keyword evidence="2" id="KW-1185">Reference proteome</keyword>
<gene>
    <name evidence="1" type="ORF">K040078D81_52880</name>
</gene>
<sequence>MFDNANPKWDTEVCKCYIHLAECVPPGVAIKEYDSEKDLLLADIDEDTTVVRLEAGSLLYCFRRTLMYRGTMTDHLENVMKIVGKIRIVLED</sequence>
<dbReference type="EMBL" id="BAABYW010000002">
    <property type="protein sequence ID" value="GAA6411171.1"/>
    <property type="molecule type" value="Genomic_DNA"/>
</dbReference>
<dbReference type="Proteomes" id="UP001600943">
    <property type="component" value="Unassembled WGS sequence"/>
</dbReference>
<comment type="caution">
    <text evidence="1">The sequence shown here is derived from an EMBL/GenBank/DDBJ whole genome shotgun (WGS) entry which is preliminary data.</text>
</comment>
<organism evidence="1 2">
    <name type="scientific">Blautia hominis</name>
    <dbReference type="NCBI Taxonomy" id="2025493"/>
    <lineage>
        <taxon>Bacteria</taxon>
        <taxon>Bacillati</taxon>
        <taxon>Bacillota</taxon>
        <taxon>Clostridia</taxon>
        <taxon>Lachnospirales</taxon>
        <taxon>Lachnospiraceae</taxon>
        <taxon>Blautia</taxon>
    </lineage>
</organism>
<dbReference type="RefSeq" id="WP_029470832.1">
    <property type="nucleotide sequence ID" value="NZ_BAABYW010000002.1"/>
</dbReference>